<dbReference type="GO" id="GO:0016407">
    <property type="term" value="F:acetyltransferase activity"/>
    <property type="evidence" value="ECO:0007669"/>
    <property type="project" value="TreeGrafter"/>
</dbReference>
<dbReference type="GO" id="GO:0005737">
    <property type="term" value="C:cytoplasm"/>
    <property type="evidence" value="ECO:0007669"/>
    <property type="project" value="TreeGrafter"/>
</dbReference>
<comment type="caution">
    <text evidence="5">The sequence shown here is derived from an EMBL/GenBank/DDBJ whole genome shotgun (WGS) entry which is preliminary data.</text>
</comment>
<evidence type="ECO:0000313" key="5">
    <source>
        <dbReference type="EMBL" id="GED99821.1"/>
    </source>
</evidence>
<dbReference type="SUPFAM" id="SSF52777">
    <property type="entry name" value="CoA-dependent acyltransferases"/>
    <property type="match status" value="1"/>
</dbReference>
<dbReference type="InterPro" id="IPR001078">
    <property type="entry name" value="2-oxoacid_DH_actylTfrase"/>
</dbReference>
<accession>A0A7I9V3S5</accession>
<dbReference type="OrthoDB" id="9805770at2"/>
<keyword evidence="6" id="KW-1185">Reference proteome</keyword>
<comment type="cofactor">
    <cofactor evidence="1">
        <name>(R)-lipoate</name>
        <dbReference type="ChEBI" id="CHEBI:83088"/>
    </cofactor>
</comment>
<dbReference type="PANTHER" id="PTHR43178">
    <property type="entry name" value="DIHYDROLIPOAMIDE ACETYLTRANSFERASE COMPONENT OF PYRUVATE DEHYDROGENASE COMPLEX"/>
    <property type="match status" value="1"/>
</dbReference>
<protein>
    <recommendedName>
        <fullName evidence="4">2-oxoacid dehydrogenase acyltransferase catalytic domain-containing protein</fullName>
    </recommendedName>
</protein>
<evidence type="ECO:0000256" key="2">
    <source>
        <dbReference type="ARBA" id="ARBA00022679"/>
    </source>
</evidence>
<dbReference type="EMBL" id="BJOV01000001">
    <property type="protein sequence ID" value="GED99821.1"/>
    <property type="molecule type" value="Genomic_DNA"/>
</dbReference>
<feature type="domain" description="2-oxoacid dehydrogenase acyltransferase catalytic" evidence="4">
    <location>
        <begin position="3"/>
        <end position="230"/>
    </location>
</feature>
<dbReference type="PANTHER" id="PTHR43178:SF5">
    <property type="entry name" value="LIPOAMIDE ACYLTRANSFERASE COMPONENT OF BRANCHED-CHAIN ALPHA-KETO ACID DEHYDROGENASE COMPLEX, MITOCHONDRIAL"/>
    <property type="match status" value="1"/>
</dbReference>
<dbReference type="GO" id="GO:0031405">
    <property type="term" value="F:lipoic acid binding"/>
    <property type="evidence" value="ECO:0007669"/>
    <property type="project" value="TreeGrafter"/>
</dbReference>
<evidence type="ECO:0000256" key="3">
    <source>
        <dbReference type="ARBA" id="ARBA00023315"/>
    </source>
</evidence>
<dbReference type="Gene3D" id="3.30.559.10">
    <property type="entry name" value="Chloramphenicol acetyltransferase-like domain"/>
    <property type="match status" value="1"/>
</dbReference>
<keyword evidence="2" id="KW-0808">Transferase</keyword>
<dbReference type="InterPro" id="IPR023213">
    <property type="entry name" value="CAT-like_dom_sf"/>
</dbReference>
<gene>
    <name evidence="5" type="ORF">nbrc107696_02680</name>
</gene>
<sequence length="246" mass="25826">MTEQTTRLTRIRAIIAQRMHASLSTTAQLTSVVEVDVTDVMDARRAHGATFKERHGVSLSPFAVIARAATLALAEHPLLNSAIDVDAGTRTTHPEVNLGVAVDTEAGLLVPNIKSAQDLDVVGLAGAITELAGKARGRGLKPADLEGGTFTLTNTGSRGSILDTPILNAPEVGILATGAVERRVMAIGEIDSETIAVRDCAYLCLTYDHRLVDGADAARYLGTVKDILESGRLLDELGLAPAKASL</sequence>
<organism evidence="5 6">
    <name type="scientific">Gordonia spumicola</name>
    <dbReference type="NCBI Taxonomy" id="589161"/>
    <lineage>
        <taxon>Bacteria</taxon>
        <taxon>Bacillati</taxon>
        <taxon>Actinomycetota</taxon>
        <taxon>Actinomycetes</taxon>
        <taxon>Mycobacteriales</taxon>
        <taxon>Gordoniaceae</taxon>
        <taxon>Gordonia</taxon>
    </lineage>
</organism>
<keyword evidence="3" id="KW-0012">Acyltransferase</keyword>
<dbReference type="RefSeq" id="WP_161893774.1">
    <property type="nucleotide sequence ID" value="NZ_BJOV01000001.1"/>
</dbReference>
<evidence type="ECO:0000313" key="6">
    <source>
        <dbReference type="Proteomes" id="UP000444960"/>
    </source>
</evidence>
<reference evidence="6" key="1">
    <citation type="submission" date="2019-06" db="EMBL/GenBank/DDBJ databases">
        <title>Gordonia isolated from sludge of a wastewater treatment plant.</title>
        <authorList>
            <person name="Tamura T."/>
            <person name="Aoyama K."/>
            <person name="Kang Y."/>
            <person name="Saito S."/>
            <person name="Akiyama N."/>
            <person name="Yazawa K."/>
            <person name="Gonoi T."/>
            <person name="Mikami Y."/>
        </authorList>
    </citation>
    <scope>NUCLEOTIDE SEQUENCE [LARGE SCALE GENOMIC DNA]</scope>
    <source>
        <strain evidence="6">NBRC 107696</strain>
    </source>
</reference>
<dbReference type="Proteomes" id="UP000444960">
    <property type="component" value="Unassembled WGS sequence"/>
</dbReference>
<evidence type="ECO:0000259" key="4">
    <source>
        <dbReference type="Pfam" id="PF00198"/>
    </source>
</evidence>
<proteinExistence type="predicted"/>
<dbReference type="AlphaFoldDB" id="A0A7I9V3S5"/>
<dbReference type="Pfam" id="PF00198">
    <property type="entry name" value="2-oxoacid_dh"/>
    <property type="match status" value="1"/>
</dbReference>
<name>A0A7I9V3S5_9ACTN</name>
<dbReference type="InterPro" id="IPR050743">
    <property type="entry name" value="2-oxoacid_DH_E2_comp"/>
</dbReference>
<evidence type="ECO:0000256" key="1">
    <source>
        <dbReference type="ARBA" id="ARBA00001938"/>
    </source>
</evidence>